<dbReference type="HOGENOM" id="CLU_2036202_0_0_11"/>
<dbReference type="GO" id="GO:0005886">
    <property type="term" value="C:plasma membrane"/>
    <property type="evidence" value="ECO:0007669"/>
    <property type="project" value="TreeGrafter"/>
</dbReference>
<evidence type="ECO:0000256" key="1">
    <source>
        <dbReference type="ARBA" id="ARBA00023002"/>
    </source>
</evidence>
<dbReference type="InterPro" id="IPR046373">
    <property type="entry name" value="Acyl-CoA_Oxase/DH_mid-dom_sf"/>
</dbReference>
<dbReference type="Proteomes" id="UP000002212">
    <property type="component" value="Chromosome"/>
</dbReference>
<dbReference type="KEGG" id="rop:ROP_30700"/>
<evidence type="ECO:0000313" key="3">
    <source>
        <dbReference type="EMBL" id="BAH51317.1"/>
    </source>
</evidence>
<gene>
    <name evidence="3" type="ordered locus">ROP_30700</name>
</gene>
<dbReference type="InterPro" id="IPR052161">
    <property type="entry name" value="Mycobact_Acyl-CoA_DH"/>
</dbReference>
<dbReference type="Gene3D" id="2.40.110.10">
    <property type="entry name" value="Butyryl-CoA Dehydrogenase, subunit A, domain 2"/>
    <property type="match status" value="1"/>
</dbReference>
<sequence length="121" mass="12915">MSQFIVDLRDPGITIRPILSMNGSHHFNEVVLDDVFVPDDLVFGTIGHGLRIVGDRRDQSESSHGDVSFGSGRHGFGVRGCDDRGARQGLDAARGIAEFGQDVDGVCPDPRSVAAEGDRGP</sequence>
<dbReference type="STRING" id="632772.ROP_30700"/>
<name>C1B6L4_RHOOB</name>
<dbReference type="AlphaFoldDB" id="C1B6L4"/>
<feature type="region of interest" description="Disordered" evidence="2">
    <location>
        <begin position="101"/>
        <end position="121"/>
    </location>
</feature>
<reference evidence="3 4" key="1">
    <citation type="submission" date="2009-03" db="EMBL/GenBank/DDBJ databases">
        <title>Comparison of the complete genome sequences of Rhodococcus erythropolis PR4 and Rhodococcus opacus B4.</title>
        <authorList>
            <person name="Takarada H."/>
            <person name="Sekine M."/>
            <person name="Hosoyama A."/>
            <person name="Yamada R."/>
            <person name="Fujisawa T."/>
            <person name="Omata S."/>
            <person name="Shimizu A."/>
            <person name="Tsukatani N."/>
            <person name="Tanikawa S."/>
            <person name="Fujita N."/>
            <person name="Harayama S."/>
        </authorList>
    </citation>
    <scope>NUCLEOTIDE SEQUENCE [LARGE SCALE GENOMIC DNA]</scope>
    <source>
        <strain evidence="3 4">B4</strain>
    </source>
</reference>
<dbReference type="PANTHER" id="PTHR43292:SF4">
    <property type="entry name" value="ACYL-COA DEHYDROGENASE FADE34"/>
    <property type="match status" value="1"/>
</dbReference>
<dbReference type="EMBL" id="AP011115">
    <property type="protein sequence ID" value="BAH51317.1"/>
    <property type="molecule type" value="Genomic_DNA"/>
</dbReference>
<dbReference type="InterPro" id="IPR009100">
    <property type="entry name" value="AcylCoA_DH/oxidase_NM_dom_sf"/>
</dbReference>
<protein>
    <submittedName>
        <fullName evidence="3">Uncharacterized protein</fullName>
    </submittedName>
</protein>
<feature type="region of interest" description="Disordered" evidence="2">
    <location>
        <begin position="55"/>
        <end position="80"/>
    </location>
</feature>
<dbReference type="GO" id="GO:0016627">
    <property type="term" value="F:oxidoreductase activity, acting on the CH-CH group of donors"/>
    <property type="evidence" value="ECO:0007669"/>
    <property type="project" value="InterPro"/>
</dbReference>
<dbReference type="SUPFAM" id="SSF56645">
    <property type="entry name" value="Acyl-CoA dehydrogenase NM domain-like"/>
    <property type="match status" value="1"/>
</dbReference>
<feature type="compositionally biased region" description="Basic and acidic residues" evidence="2">
    <location>
        <begin position="55"/>
        <end position="64"/>
    </location>
</feature>
<organism evidence="3 4">
    <name type="scientific">Rhodococcus opacus (strain B4)</name>
    <dbReference type="NCBI Taxonomy" id="632772"/>
    <lineage>
        <taxon>Bacteria</taxon>
        <taxon>Bacillati</taxon>
        <taxon>Actinomycetota</taxon>
        <taxon>Actinomycetes</taxon>
        <taxon>Mycobacteriales</taxon>
        <taxon>Nocardiaceae</taxon>
        <taxon>Rhodococcus</taxon>
    </lineage>
</organism>
<evidence type="ECO:0000313" key="4">
    <source>
        <dbReference type="Proteomes" id="UP000002212"/>
    </source>
</evidence>
<dbReference type="PATRIC" id="fig|632772.20.peg.3216"/>
<dbReference type="PANTHER" id="PTHR43292">
    <property type="entry name" value="ACYL-COA DEHYDROGENASE"/>
    <property type="match status" value="1"/>
</dbReference>
<accession>C1B6L4</accession>
<proteinExistence type="predicted"/>
<evidence type="ECO:0000256" key="2">
    <source>
        <dbReference type="SAM" id="MobiDB-lite"/>
    </source>
</evidence>
<keyword evidence="1" id="KW-0560">Oxidoreductase</keyword>